<evidence type="ECO:0000313" key="2">
    <source>
        <dbReference type="Proteomes" id="UP001060085"/>
    </source>
</evidence>
<evidence type="ECO:0000313" key="1">
    <source>
        <dbReference type="EMBL" id="KAI5677008.1"/>
    </source>
</evidence>
<dbReference type="Proteomes" id="UP001060085">
    <property type="component" value="Linkage Group LG02"/>
</dbReference>
<gene>
    <name evidence="1" type="ORF">M9H77_07958</name>
</gene>
<dbReference type="EMBL" id="CM044702">
    <property type="protein sequence ID" value="KAI5677008.1"/>
    <property type="molecule type" value="Genomic_DNA"/>
</dbReference>
<proteinExistence type="predicted"/>
<sequence>MSVGVKNGRKEKNDVKRGCLLNEVQRQTREKKCKNGEGRTLASNNARQKPTAHGRFYPTDRDRFRTSHGNLGTKTYRRWAYRIFKNEKKEKSIIEAKRWEEEQSSMPYQAVANVKTMKPSMVDDLPRIKELSQATIVVKRVMEHMLRKRHLKDIERE</sequence>
<comment type="caution">
    <text evidence="1">The sequence shown here is derived from an EMBL/GenBank/DDBJ whole genome shotgun (WGS) entry which is preliminary data.</text>
</comment>
<accession>A0ACC0BWT8</accession>
<protein>
    <submittedName>
        <fullName evidence="1">Uncharacterized protein</fullName>
    </submittedName>
</protein>
<reference evidence="2" key="1">
    <citation type="journal article" date="2023" name="Nat. Plants">
        <title>Single-cell RNA sequencing provides a high-resolution roadmap for understanding the multicellular compartmentation of specialized metabolism.</title>
        <authorList>
            <person name="Sun S."/>
            <person name="Shen X."/>
            <person name="Li Y."/>
            <person name="Li Y."/>
            <person name="Wang S."/>
            <person name="Li R."/>
            <person name="Zhang H."/>
            <person name="Shen G."/>
            <person name="Guo B."/>
            <person name="Wei J."/>
            <person name="Xu J."/>
            <person name="St-Pierre B."/>
            <person name="Chen S."/>
            <person name="Sun C."/>
        </authorList>
    </citation>
    <scope>NUCLEOTIDE SEQUENCE [LARGE SCALE GENOMIC DNA]</scope>
</reference>
<name>A0ACC0BWT8_CATRO</name>
<keyword evidence="2" id="KW-1185">Reference proteome</keyword>
<organism evidence="1 2">
    <name type="scientific">Catharanthus roseus</name>
    <name type="common">Madagascar periwinkle</name>
    <name type="synonym">Vinca rosea</name>
    <dbReference type="NCBI Taxonomy" id="4058"/>
    <lineage>
        <taxon>Eukaryota</taxon>
        <taxon>Viridiplantae</taxon>
        <taxon>Streptophyta</taxon>
        <taxon>Embryophyta</taxon>
        <taxon>Tracheophyta</taxon>
        <taxon>Spermatophyta</taxon>
        <taxon>Magnoliopsida</taxon>
        <taxon>eudicotyledons</taxon>
        <taxon>Gunneridae</taxon>
        <taxon>Pentapetalae</taxon>
        <taxon>asterids</taxon>
        <taxon>lamiids</taxon>
        <taxon>Gentianales</taxon>
        <taxon>Apocynaceae</taxon>
        <taxon>Rauvolfioideae</taxon>
        <taxon>Vinceae</taxon>
        <taxon>Catharanthinae</taxon>
        <taxon>Catharanthus</taxon>
    </lineage>
</organism>